<proteinExistence type="predicted"/>
<dbReference type="InterPro" id="IPR011697">
    <property type="entry name" value="Peptidase_C26"/>
</dbReference>
<dbReference type="PANTHER" id="PTHR43235:SF1">
    <property type="entry name" value="GLUTAMINE AMIDOTRANSFERASE PB2B2.05-RELATED"/>
    <property type="match status" value="1"/>
</dbReference>
<dbReference type="OrthoDB" id="9813383at2"/>
<keyword evidence="1" id="KW-0315">Glutamine amidotransferase</keyword>
<gene>
    <name evidence="1" type="ORF">SAMN05660197_1962</name>
</gene>
<dbReference type="SUPFAM" id="SSF52317">
    <property type="entry name" value="Class I glutamine amidotransferase-like"/>
    <property type="match status" value="1"/>
</dbReference>
<keyword evidence="1" id="KW-0808">Transferase</keyword>
<dbReference type="RefSeq" id="WP_084276499.1">
    <property type="nucleotide sequence ID" value="NZ_AP026671.1"/>
</dbReference>
<dbReference type="AlphaFoldDB" id="A0A1W1WWL0"/>
<evidence type="ECO:0000313" key="1">
    <source>
        <dbReference type="EMBL" id="SMC10123.1"/>
    </source>
</evidence>
<dbReference type="PROSITE" id="PS51273">
    <property type="entry name" value="GATASE_TYPE_1"/>
    <property type="match status" value="1"/>
</dbReference>
<dbReference type="Pfam" id="PF07722">
    <property type="entry name" value="Peptidase_C26"/>
    <property type="match status" value="1"/>
</dbReference>
<organism evidence="1 2">
    <name type="scientific">Nitratiruptor tergarcus DSM 16512</name>
    <dbReference type="NCBI Taxonomy" id="1069081"/>
    <lineage>
        <taxon>Bacteria</taxon>
        <taxon>Pseudomonadati</taxon>
        <taxon>Campylobacterota</taxon>
        <taxon>Epsilonproteobacteria</taxon>
        <taxon>Nautiliales</taxon>
        <taxon>Nitratiruptoraceae</taxon>
        <taxon>Nitratiruptor</taxon>
    </lineage>
</organism>
<dbReference type="Proteomes" id="UP000192602">
    <property type="component" value="Unassembled WGS sequence"/>
</dbReference>
<dbReference type="CDD" id="cd01745">
    <property type="entry name" value="GATase1_2"/>
    <property type="match status" value="1"/>
</dbReference>
<dbReference type="GO" id="GO:0016811">
    <property type="term" value="F:hydrolase activity, acting on carbon-nitrogen (but not peptide) bonds, in linear amides"/>
    <property type="evidence" value="ECO:0007669"/>
    <property type="project" value="InterPro"/>
</dbReference>
<protein>
    <submittedName>
        <fullName evidence="1">Putative glutamine amidotransferase</fullName>
    </submittedName>
</protein>
<dbReference type="Gene3D" id="3.40.50.880">
    <property type="match status" value="1"/>
</dbReference>
<keyword evidence="2" id="KW-1185">Reference proteome</keyword>
<dbReference type="EMBL" id="FWWZ01000001">
    <property type="protein sequence ID" value="SMC10123.1"/>
    <property type="molecule type" value="Genomic_DNA"/>
</dbReference>
<dbReference type="InterPro" id="IPR029062">
    <property type="entry name" value="Class_I_gatase-like"/>
</dbReference>
<dbReference type="GO" id="GO:0005829">
    <property type="term" value="C:cytosol"/>
    <property type="evidence" value="ECO:0007669"/>
    <property type="project" value="TreeGrafter"/>
</dbReference>
<dbReference type="GO" id="GO:0016740">
    <property type="term" value="F:transferase activity"/>
    <property type="evidence" value="ECO:0007669"/>
    <property type="project" value="UniProtKB-KW"/>
</dbReference>
<dbReference type="InterPro" id="IPR044668">
    <property type="entry name" value="PuuD-like"/>
</dbReference>
<sequence length="218" mass="24750">MAREKRIVVTGSKYKSLRSWFFIRFLLRLSRAKPLFVHPDATPPKDFDALLISGGIDICPSAYGMNLEHACDKKRDALEFALFEKALQKALPVFGICRGMQLINVALGGDLHPHIENLDLTFHHPYTPLPLQTIEILPHTKLHKVLQASTIKANALHHQAVNRLGKGLRVAAKDKNSIIQAIEHIELPIFGVQWHPEYLPYIQPHRKLFAYFAKDSNL</sequence>
<evidence type="ECO:0000313" key="2">
    <source>
        <dbReference type="Proteomes" id="UP000192602"/>
    </source>
</evidence>
<accession>A0A1W1WWL0</accession>
<reference evidence="2" key="1">
    <citation type="submission" date="2017-04" db="EMBL/GenBank/DDBJ databases">
        <authorList>
            <person name="Varghese N."/>
            <person name="Submissions S."/>
        </authorList>
    </citation>
    <scope>NUCLEOTIDE SEQUENCE [LARGE SCALE GENOMIC DNA]</scope>
    <source>
        <strain evidence="2">DSM 16512</strain>
    </source>
</reference>
<dbReference type="STRING" id="1069081.SAMN05660197_1962"/>
<dbReference type="PANTHER" id="PTHR43235">
    <property type="entry name" value="GLUTAMINE AMIDOTRANSFERASE PB2B2.05-RELATED"/>
    <property type="match status" value="1"/>
</dbReference>
<name>A0A1W1WWL0_9BACT</name>